<dbReference type="Proteomes" id="UP000694723">
    <property type="component" value="Unplaced"/>
</dbReference>
<dbReference type="GO" id="GO:0000785">
    <property type="term" value="C:chromatin"/>
    <property type="evidence" value="ECO:0007669"/>
    <property type="project" value="InterPro"/>
</dbReference>
<evidence type="ECO:0000313" key="22">
    <source>
        <dbReference type="Proteomes" id="UP000694725"/>
    </source>
</evidence>
<dbReference type="PROSITE" id="PS00354">
    <property type="entry name" value="HMGI_Y"/>
    <property type="match status" value="2"/>
</dbReference>
<reference evidence="21" key="1">
    <citation type="submission" date="2025-05" db="UniProtKB">
        <authorList>
            <consortium name="Ensembl"/>
        </authorList>
    </citation>
    <scope>IDENTIFICATION</scope>
</reference>
<evidence type="ECO:0000256" key="16">
    <source>
        <dbReference type="ARBA" id="ARBA00023242"/>
    </source>
</evidence>
<evidence type="ECO:0000256" key="18">
    <source>
        <dbReference type="ARBA" id="ARBA00025848"/>
    </source>
</evidence>
<feature type="region of interest" description="Disordered" evidence="20">
    <location>
        <begin position="134"/>
        <end position="180"/>
    </location>
</feature>
<comment type="subunit">
    <text evidence="18">Interacts with HIPK2.</text>
</comment>
<name>A0A8D1ZCD7_PIG</name>
<evidence type="ECO:0000256" key="17">
    <source>
        <dbReference type="ARBA" id="ARBA00025155"/>
    </source>
</evidence>
<dbReference type="PRINTS" id="PR00930">
    <property type="entry name" value="HIGHMOBLTYIY"/>
</dbReference>
<dbReference type="GO" id="GO:0005634">
    <property type="term" value="C:nucleus"/>
    <property type="evidence" value="ECO:0007669"/>
    <property type="project" value="UniProtKB-SubCell"/>
</dbReference>
<comment type="function">
    <text evidence="17">HMG-I/Y bind preferentially to the minor groove of A+T rich regions in double-stranded DNA. It is suggested that these proteins could function in nucleosome phasing and in the 3'-end processing of mRNA transcripts. They are also involved in the transcription regulation of genes containing, or in close proximity to A+T-rich regions.</text>
</comment>
<keyword evidence="14" id="KW-0238">DNA-binding</keyword>
<keyword evidence="16" id="KW-0539">Nucleus</keyword>
<dbReference type="Ensembl" id="ENSSSCT00065075782.1">
    <property type="protein sequence ID" value="ENSSSCP00065032952.1"/>
    <property type="gene ID" value="ENSSSCG00065055359.1"/>
</dbReference>
<evidence type="ECO:0000256" key="4">
    <source>
        <dbReference type="ARBA" id="ARBA00016747"/>
    </source>
</evidence>
<evidence type="ECO:0000256" key="10">
    <source>
        <dbReference type="ARBA" id="ARBA00022765"/>
    </source>
</evidence>
<dbReference type="SMART" id="SM00384">
    <property type="entry name" value="AT_hook"/>
    <property type="match status" value="3"/>
</dbReference>
<evidence type="ECO:0000313" key="21">
    <source>
        <dbReference type="Ensembl" id="ENSSSCP00065032952.1"/>
    </source>
</evidence>
<keyword evidence="11" id="KW-0832">Ubl conjugation</keyword>
<comment type="similarity">
    <text evidence="3">Belongs to the HMGA family.</text>
</comment>
<dbReference type="PANTHER" id="PTHR23341">
    <property type="entry name" value="HIGH MOBILITY GROUP PROTEINS HMG-A AND C"/>
    <property type="match status" value="1"/>
</dbReference>
<comment type="subcellular location">
    <subcellularLocation>
        <location evidence="2">Chromosome</location>
    </subcellularLocation>
    <subcellularLocation>
        <location evidence="1">Nucleus</location>
    </subcellularLocation>
</comment>
<organism evidence="21 22">
    <name type="scientific">Sus scrofa</name>
    <name type="common">Pig</name>
    <dbReference type="NCBI Taxonomy" id="9823"/>
    <lineage>
        <taxon>Eukaryota</taxon>
        <taxon>Metazoa</taxon>
        <taxon>Chordata</taxon>
        <taxon>Craniata</taxon>
        <taxon>Vertebrata</taxon>
        <taxon>Euteleostomi</taxon>
        <taxon>Mammalia</taxon>
        <taxon>Eutheria</taxon>
        <taxon>Laurasiatheria</taxon>
        <taxon>Artiodactyla</taxon>
        <taxon>Suina</taxon>
        <taxon>Suidae</taxon>
        <taxon>Sus</taxon>
    </lineage>
</organism>
<protein>
    <recommendedName>
        <fullName evidence="4">High mobility group protein HMG-I/HMG-Y</fullName>
    </recommendedName>
    <alternativeName>
        <fullName evidence="19">High mobility group AT-hook protein 1</fullName>
    </alternativeName>
</protein>
<keyword evidence="15" id="KW-0804">Transcription</keyword>
<keyword evidence="5" id="KW-0158">Chromosome</keyword>
<evidence type="ECO:0000256" key="5">
    <source>
        <dbReference type="ARBA" id="ARBA00022454"/>
    </source>
</evidence>
<keyword evidence="7" id="KW-1017">Isopeptide bond</keyword>
<evidence type="ECO:0000256" key="6">
    <source>
        <dbReference type="ARBA" id="ARBA00022481"/>
    </source>
</evidence>
<evidence type="ECO:0000256" key="11">
    <source>
        <dbReference type="ARBA" id="ARBA00022843"/>
    </source>
</evidence>
<keyword evidence="10" id="KW-0013">ADP-ribosylation</keyword>
<feature type="region of interest" description="Disordered" evidence="20">
    <location>
        <begin position="1"/>
        <end position="108"/>
    </location>
</feature>
<dbReference type="PANTHER" id="PTHR23341:SF1">
    <property type="entry name" value="HIGH MOBILITY GROUP PROTEIN HMG-I_HMG-Y"/>
    <property type="match status" value="1"/>
</dbReference>
<dbReference type="Ensembl" id="ENSSSCT00060104345.1">
    <property type="protein sequence ID" value="ENSSSCP00060045692.1"/>
    <property type="gene ID" value="ENSSSCG00060076077.1"/>
</dbReference>
<proteinExistence type="inferred from homology"/>
<evidence type="ECO:0000256" key="13">
    <source>
        <dbReference type="ARBA" id="ARBA00023015"/>
    </source>
</evidence>
<evidence type="ECO:0000256" key="2">
    <source>
        <dbReference type="ARBA" id="ARBA00004286"/>
    </source>
</evidence>
<dbReference type="Proteomes" id="UP000694725">
    <property type="component" value="Unplaced"/>
</dbReference>
<feature type="compositionally biased region" description="Basic and acidic residues" evidence="20">
    <location>
        <begin position="15"/>
        <end position="24"/>
    </location>
</feature>
<dbReference type="GO" id="GO:0010557">
    <property type="term" value="P:positive regulation of macromolecule biosynthetic process"/>
    <property type="evidence" value="ECO:0007669"/>
    <property type="project" value="UniProtKB-ARBA"/>
</dbReference>
<feature type="compositionally biased region" description="Pro residues" evidence="20">
    <location>
        <begin position="134"/>
        <end position="143"/>
    </location>
</feature>
<evidence type="ECO:0000256" key="1">
    <source>
        <dbReference type="ARBA" id="ARBA00004123"/>
    </source>
</evidence>
<evidence type="ECO:0000256" key="9">
    <source>
        <dbReference type="ARBA" id="ARBA00022737"/>
    </source>
</evidence>
<keyword evidence="12" id="KW-0007">Acetylation</keyword>
<dbReference type="InterPro" id="IPR017956">
    <property type="entry name" value="AT_hook_DNA-bd_motif"/>
</dbReference>
<feature type="compositionally biased region" description="Basic residues" evidence="20">
    <location>
        <begin position="55"/>
        <end position="74"/>
    </location>
</feature>
<evidence type="ECO:0000256" key="14">
    <source>
        <dbReference type="ARBA" id="ARBA00023125"/>
    </source>
</evidence>
<gene>
    <name evidence="21" type="primary">HMGA1</name>
</gene>
<dbReference type="PRINTS" id="PR00929">
    <property type="entry name" value="ATHOOK"/>
</dbReference>
<evidence type="ECO:0000256" key="19">
    <source>
        <dbReference type="ARBA" id="ARBA00031514"/>
    </source>
</evidence>
<dbReference type="InterPro" id="IPR000116">
    <property type="entry name" value="HMGA"/>
</dbReference>
<dbReference type="InterPro" id="IPR000637">
    <property type="entry name" value="HMGI/Y_DNA-bd_CS"/>
</dbReference>
<evidence type="ECO:0000256" key="3">
    <source>
        <dbReference type="ARBA" id="ARBA00010812"/>
    </source>
</evidence>
<keyword evidence="8" id="KW-0597">Phosphoprotein</keyword>
<dbReference type="GO" id="GO:0003677">
    <property type="term" value="F:DNA binding"/>
    <property type="evidence" value="ECO:0007669"/>
    <property type="project" value="UniProtKB-KW"/>
</dbReference>
<accession>A0A8D1ZCD7</accession>
<evidence type="ECO:0000256" key="15">
    <source>
        <dbReference type="ARBA" id="ARBA00023163"/>
    </source>
</evidence>
<keyword evidence="6" id="KW-0488">Methylation</keyword>
<keyword evidence="13" id="KW-0805">Transcription regulation</keyword>
<evidence type="ECO:0000256" key="7">
    <source>
        <dbReference type="ARBA" id="ARBA00022499"/>
    </source>
</evidence>
<sequence>MSESSSKSSQPLASKQEKDGTEKRGRGRPRKQPPVSPGTALVGSQKEPSEVPTPKRPRGRPKGSKNKGAAKTRKTTTAPGRKPRGRPKKLVGEGGRRGHLAGVLRGGAVTAPRRLLPRPRSSFLLGLDSSAPLPLPPLPPGPRIPATHLHPHHHTTLHTSPAHQPTSRCRAPAQEGSSFP</sequence>
<keyword evidence="9" id="KW-0677">Repeat</keyword>
<dbReference type="GO" id="GO:0006355">
    <property type="term" value="P:regulation of DNA-templated transcription"/>
    <property type="evidence" value="ECO:0007669"/>
    <property type="project" value="InterPro"/>
</dbReference>
<evidence type="ECO:0000256" key="20">
    <source>
        <dbReference type="SAM" id="MobiDB-lite"/>
    </source>
</evidence>
<evidence type="ECO:0000256" key="12">
    <source>
        <dbReference type="ARBA" id="ARBA00022990"/>
    </source>
</evidence>
<evidence type="ECO:0000256" key="8">
    <source>
        <dbReference type="ARBA" id="ARBA00022553"/>
    </source>
</evidence>
<dbReference type="AlphaFoldDB" id="A0A8D1ZCD7"/>